<dbReference type="Proteomes" id="UP001595765">
    <property type="component" value="Unassembled WGS sequence"/>
</dbReference>
<evidence type="ECO:0008006" key="4">
    <source>
        <dbReference type="Google" id="ProtNLM"/>
    </source>
</evidence>
<evidence type="ECO:0000313" key="2">
    <source>
        <dbReference type="EMBL" id="MFC4030011.1"/>
    </source>
</evidence>
<dbReference type="EMBL" id="JBHSBB010000001">
    <property type="protein sequence ID" value="MFC4030011.1"/>
    <property type="molecule type" value="Genomic_DNA"/>
</dbReference>
<reference evidence="3" key="1">
    <citation type="journal article" date="2019" name="Int. J. Syst. Evol. Microbiol.">
        <title>The Global Catalogue of Microorganisms (GCM) 10K type strain sequencing project: providing services to taxonomists for standard genome sequencing and annotation.</title>
        <authorList>
            <consortium name="The Broad Institute Genomics Platform"/>
            <consortium name="The Broad Institute Genome Sequencing Center for Infectious Disease"/>
            <person name="Wu L."/>
            <person name="Ma J."/>
        </authorList>
    </citation>
    <scope>NUCLEOTIDE SEQUENCE [LARGE SCALE GENOMIC DNA]</scope>
    <source>
        <strain evidence="3">CGMCC 4.7237</strain>
    </source>
</reference>
<dbReference type="RefSeq" id="WP_386424799.1">
    <property type="nucleotide sequence ID" value="NZ_JBHSBB010000001.1"/>
</dbReference>
<sequence length="135" mass="13866">MTCAVVAPSLALAGPAQATVCAGQRSSAGPVSVTACVAKSLGKGTVSAKIEKSRSGARSLTVHWRYSVSNRGAHDKPVGWVPSNWAVSYATVRAATTYGTLKSGIGTDCVRLELYVESGGAKGRTVSNYTCQKSA</sequence>
<name>A0ABV8HGN0_9ACTN</name>
<keyword evidence="1" id="KW-0732">Signal</keyword>
<keyword evidence="3" id="KW-1185">Reference proteome</keyword>
<organism evidence="2 3">
    <name type="scientific">Streptomyces polygonati</name>
    <dbReference type="NCBI Taxonomy" id="1617087"/>
    <lineage>
        <taxon>Bacteria</taxon>
        <taxon>Bacillati</taxon>
        <taxon>Actinomycetota</taxon>
        <taxon>Actinomycetes</taxon>
        <taxon>Kitasatosporales</taxon>
        <taxon>Streptomycetaceae</taxon>
        <taxon>Streptomyces</taxon>
    </lineage>
</organism>
<feature type="chain" id="PRO_5045730907" description="Secreted protein" evidence="1">
    <location>
        <begin position="19"/>
        <end position="135"/>
    </location>
</feature>
<evidence type="ECO:0000313" key="3">
    <source>
        <dbReference type="Proteomes" id="UP001595765"/>
    </source>
</evidence>
<comment type="caution">
    <text evidence="2">The sequence shown here is derived from an EMBL/GenBank/DDBJ whole genome shotgun (WGS) entry which is preliminary data.</text>
</comment>
<proteinExistence type="predicted"/>
<protein>
    <recommendedName>
        <fullName evidence="4">Secreted protein</fullName>
    </recommendedName>
</protein>
<evidence type="ECO:0000256" key="1">
    <source>
        <dbReference type="SAM" id="SignalP"/>
    </source>
</evidence>
<gene>
    <name evidence="2" type="ORF">ACFO3J_00840</name>
</gene>
<feature type="signal peptide" evidence="1">
    <location>
        <begin position="1"/>
        <end position="18"/>
    </location>
</feature>
<accession>A0ABV8HGN0</accession>